<sequence>MPNIEMTSKWRHALEAGKKIRKKLETSDEITREWDAQMSVQVFRQKHGVTMYWERGHKPDIYAQGQSNRSLKEKLKIFTRCVLEAAMNVFSKKKSYSDIAQHESGGNLEQGVETNVDGVGYTADGVHLEDNN</sequence>
<protein>
    <submittedName>
        <fullName evidence="1">Uncharacterized protein</fullName>
    </submittedName>
</protein>
<proteinExistence type="predicted"/>
<dbReference type="OrthoDB" id="3033500at2759"/>
<dbReference type="Proteomes" id="UP000219338">
    <property type="component" value="Unassembled WGS sequence"/>
</dbReference>
<organism evidence="1 2">
    <name type="scientific">Armillaria ostoyae</name>
    <name type="common">Armillaria root rot fungus</name>
    <dbReference type="NCBI Taxonomy" id="47428"/>
    <lineage>
        <taxon>Eukaryota</taxon>
        <taxon>Fungi</taxon>
        <taxon>Dikarya</taxon>
        <taxon>Basidiomycota</taxon>
        <taxon>Agaricomycotina</taxon>
        <taxon>Agaricomycetes</taxon>
        <taxon>Agaricomycetidae</taxon>
        <taxon>Agaricales</taxon>
        <taxon>Marasmiineae</taxon>
        <taxon>Physalacriaceae</taxon>
        <taxon>Armillaria</taxon>
    </lineage>
</organism>
<reference evidence="2" key="1">
    <citation type="journal article" date="2017" name="Nat. Ecol. Evol.">
        <title>Genome expansion and lineage-specific genetic innovations in the forest pathogenic fungi Armillaria.</title>
        <authorList>
            <person name="Sipos G."/>
            <person name="Prasanna A.N."/>
            <person name="Walter M.C."/>
            <person name="O'Connor E."/>
            <person name="Balint B."/>
            <person name="Krizsan K."/>
            <person name="Kiss B."/>
            <person name="Hess J."/>
            <person name="Varga T."/>
            <person name="Slot J."/>
            <person name="Riley R."/>
            <person name="Boka B."/>
            <person name="Rigling D."/>
            <person name="Barry K."/>
            <person name="Lee J."/>
            <person name="Mihaltcheva S."/>
            <person name="LaButti K."/>
            <person name="Lipzen A."/>
            <person name="Waldron R."/>
            <person name="Moloney N.M."/>
            <person name="Sperisen C."/>
            <person name="Kredics L."/>
            <person name="Vagvoelgyi C."/>
            <person name="Patrignani A."/>
            <person name="Fitzpatrick D."/>
            <person name="Nagy I."/>
            <person name="Doyle S."/>
            <person name="Anderson J.B."/>
            <person name="Grigoriev I.V."/>
            <person name="Gueldener U."/>
            <person name="Muensterkoetter M."/>
            <person name="Nagy L.G."/>
        </authorList>
    </citation>
    <scope>NUCLEOTIDE SEQUENCE [LARGE SCALE GENOMIC DNA]</scope>
    <source>
        <strain evidence="2">C18/9</strain>
    </source>
</reference>
<name>A0A284RST5_ARMOS</name>
<evidence type="ECO:0000313" key="1">
    <source>
        <dbReference type="EMBL" id="SJL11812.1"/>
    </source>
</evidence>
<dbReference type="EMBL" id="FUEG01000015">
    <property type="protein sequence ID" value="SJL11812.1"/>
    <property type="molecule type" value="Genomic_DNA"/>
</dbReference>
<evidence type="ECO:0000313" key="2">
    <source>
        <dbReference type="Proteomes" id="UP000219338"/>
    </source>
</evidence>
<dbReference type="OMA" id="WWHALEA"/>
<accession>A0A284RST5</accession>
<gene>
    <name evidence="1" type="ORF">ARMOST_15222</name>
</gene>
<keyword evidence="2" id="KW-1185">Reference proteome</keyword>
<dbReference type="AlphaFoldDB" id="A0A284RST5"/>